<dbReference type="PANTHER" id="PTHR43943:SF2">
    <property type="entry name" value="DEHYDROGENASE_REDUCTASE 4"/>
    <property type="match status" value="1"/>
</dbReference>
<comment type="similarity">
    <text evidence="1">Belongs to the short-chain dehydrogenases/reductases (SDR) family.</text>
</comment>
<feature type="non-terminal residue" evidence="2">
    <location>
        <position position="1"/>
    </location>
</feature>
<dbReference type="InterPro" id="IPR002347">
    <property type="entry name" value="SDR_fam"/>
</dbReference>
<accession>A0A3C1KKS0</accession>
<reference evidence="2 3" key="1">
    <citation type="journal article" date="2018" name="Nat. Biotechnol.">
        <title>A standardized bacterial taxonomy based on genome phylogeny substantially revises the tree of life.</title>
        <authorList>
            <person name="Parks D.H."/>
            <person name="Chuvochina M."/>
            <person name="Waite D.W."/>
            <person name="Rinke C."/>
            <person name="Skarshewski A."/>
            <person name="Chaumeil P.A."/>
            <person name="Hugenholtz P."/>
        </authorList>
    </citation>
    <scope>NUCLEOTIDE SEQUENCE [LARGE SCALE GENOMIC DNA]</scope>
    <source>
        <strain evidence="2">UBA9158</strain>
    </source>
</reference>
<dbReference type="CDD" id="cd05233">
    <property type="entry name" value="SDR_c"/>
    <property type="match status" value="1"/>
</dbReference>
<dbReference type="PANTHER" id="PTHR43943">
    <property type="entry name" value="DEHYDROGENASE/REDUCTASE (SDR FAMILY) MEMBER 4"/>
    <property type="match status" value="1"/>
</dbReference>
<dbReference type="SUPFAM" id="SSF51735">
    <property type="entry name" value="NAD(P)-binding Rossmann-fold domains"/>
    <property type="match status" value="1"/>
</dbReference>
<dbReference type="PRINTS" id="PR00080">
    <property type="entry name" value="SDRFAMILY"/>
</dbReference>
<organism evidence="2 3">
    <name type="scientific">Haliea salexigens</name>
    <dbReference type="NCBI Taxonomy" id="287487"/>
    <lineage>
        <taxon>Bacteria</taxon>
        <taxon>Pseudomonadati</taxon>
        <taxon>Pseudomonadota</taxon>
        <taxon>Gammaproteobacteria</taxon>
        <taxon>Cellvibrionales</taxon>
        <taxon>Halieaceae</taxon>
        <taxon>Haliea</taxon>
    </lineage>
</organism>
<sequence length="177" mass="18736">KGALGHYGRVDILINNAGISPAWGGLGELSPELFHKMFDVNTMGPWYLASRLAPHMAEQGGGVVVNVISVAALKPPANMGFYAATKAALQAMTKVMAAEWAPLKIRVNNLAPGNYHSDLFDSAAQNPAYLQGAIDACLQKRVAETEEILGPLLYLVSDMSAFTTGATLVSDGGFMVQ</sequence>
<dbReference type="STRING" id="1121937.GCA_000423125_01002"/>
<name>A0A3C1KKS0_9GAMM</name>
<gene>
    <name evidence="2" type="ORF">DCP75_04915</name>
</gene>
<dbReference type="Pfam" id="PF13561">
    <property type="entry name" value="adh_short_C2"/>
    <property type="match status" value="1"/>
</dbReference>
<protein>
    <submittedName>
        <fullName evidence="2">Short-chain dehydrogenase</fullName>
    </submittedName>
</protein>
<proteinExistence type="inferred from homology"/>
<dbReference type="Gene3D" id="3.40.50.720">
    <property type="entry name" value="NAD(P)-binding Rossmann-like Domain"/>
    <property type="match status" value="1"/>
</dbReference>
<dbReference type="EMBL" id="DMND01000071">
    <property type="protein sequence ID" value="HAN27053.1"/>
    <property type="molecule type" value="Genomic_DNA"/>
</dbReference>
<dbReference type="PRINTS" id="PR00081">
    <property type="entry name" value="GDHRDH"/>
</dbReference>
<dbReference type="PROSITE" id="PS00061">
    <property type="entry name" value="ADH_SHORT"/>
    <property type="match status" value="1"/>
</dbReference>
<evidence type="ECO:0000256" key="1">
    <source>
        <dbReference type="ARBA" id="ARBA00006484"/>
    </source>
</evidence>
<dbReference type="InterPro" id="IPR036291">
    <property type="entry name" value="NAD(P)-bd_dom_sf"/>
</dbReference>
<evidence type="ECO:0000313" key="2">
    <source>
        <dbReference type="EMBL" id="HAN27053.1"/>
    </source>
</evidence>
<dbReference type="Proteomes" id="UP000259273">
    <property type="component" value="Unassembled WGS sequence"/>
</dbReference>
<comment type="caution">
    <text evidence="2">The sequence shown here is derived from an EMBL/GenBank/DDBJ whole genome shotgun (WGS) entry which is preliminary data.</text>
</comment>
<dbReference type="InterPro" id="IPR020904">
    <property type="entry name" value="Sc_DH/Rdtase_CS"/>
</dbReference>
<evidence type="ECO:0000313" key="3">
    <source>
        <dbReference type="Proteomes" id="UP000259273"/>
    </source>
</evidence>
<dbReference type="AlphaFoldDB" id="A0A3C1KKS0"/>